<evidence type="ECO:0000313" key="4">
    <source>
        <dbReference type="Proteomes" id="UP000286678"/>
    </source>
</evidence>
<dbReference type="PIRSF" id="PIRSF028777">
    <property type="entry name" value="UCP028777"/>
    <property type="match status" value="1"/>
</dbReference>
<dbReference type="Proteomes" id="UP000286678">
    <property type="component" value="Unassembled WGS sequence"/>
</dbReference>
<gene>
    <name evidence="3" type="ORF">CWE21_12680</name>
</gene>
<evidence type="ECO:0000313" key="3">
    <source>
        <dbReference type="EMBL" id="RUO45989.1"/>
    </source>
</evidence>
<feature type="transmembrane region" description="Helical" evidence="1">
    <location>
        <begin position="7"/>
        <end position="30"/>
    </location>
</feature>
<dbReference type="Pfam" id="PF03733">
    <property type="entry name" value="YccF"/>
    <property type="match status" value="2"/>
</dbReference>
<reference evidence="4" key="1">
    <citation type="journal article" date="2018" name="Front. Microbiol.">
        <title>Genome-Based Analysis Reveals the Taxonomy and Diversity of the Family Idiomarinaceae.</title>
        <authorList>
            <person name="Liu Y."/>
            <person name="Lai Q."/>
            <person name="Shao Z."/>
        </authorList>
    </citation>
    <scope>NUCLEOTIDE SEQUENCE [LARGE SCALE GENOMIC DNA]</scope>
    <source>
        <strain evidence="4">SW15</strain>
    </source>
</reference>
<evidence type="ECO:0000259" key="2">
    <source>
        <dbReference type="Pfam" id="PF03733"/>
    </source>
</evidence>
<dbReference type="AlphaFoldDB" id="A0A432XB61"/>
<keyword evidence="1" id="KW-1003">Cell membrane</keyword>
<dbReference type="NCBIfam" id="NF008741">
    <property type="entry name" value="PRK11770.1-3"/>
    <property type="match status" value="1"/>
</dbReference>
<sequence>MALLGNILWLIFGGFIMGLGWWLAGLIAFISIIGIPWGKACFVMGRFAFLPFGYEAMSRRELTQKADIGTSIFGSIGNILWLIFFGWWLALGHLVAALGMFIIIIGIPFGIQHLKLAMIALLPIGQTIVPKEVAKAARQKNAESYVNKVRNEK</sequence>
<proteinExistence type="predicted"/>
<dbReference type="InterPro" id="IPR052937">
    <property type="entry name" value="Inner_membrane_protein"/>
</dbReference>
<feature type="domain" description="Inner membrane component" evidence="2">
    <location>
        <begin position="76"/>
        <end position="126"/>
    </location>
</feature>
<organism evidence="3 4">
    <name type="scientific">Pseudidiomarina aquimaris</name>
    <dbReference type="NCBI Taxonomy" id="641841"/>
    <lineage>
        <taxon>Bacteria</taxon>
        <taxon>Pseudomonadati</taxon>
        <taxon>Pseudomonadota</taxon>
        <taxon>Gammaproteobacteria</taxon>
        <taxon>Alteromonadales</taxon>
        <taxon>Idiomarinaceae</taxon>
        <taxon>Pseudidiomarina</taxon>
    </lineage>
</organism>
<feature type="transmembrane region" description="Helical" evidence="1">
    <location>
        <begin position="36"/>
        <end position="54"/>
    </location>
</feature>
<accession>A0A432XB61</accession>
<comment type="subcellular location">
    <subcellularLocation>
        <location evidence="1">Cell inner membrane</location>
        <topology evidence="1">Multi-pass membrane protein</topology>
    </subcellularLocation>
</comment>
<comment type="caution">
    <text evidence="3">The sequence shown here is derived from an EMBL/GenBank/DDBJ whole genome shotgun (WGS) entry which is preliminary data.</text>
</comment>
<keyword evidence="4" id="KW-1185">Reference proteome</keyword>
<keyword evidence="1" id="KW-0997">Cell inner membrane</keyword>
<dbReference type="InterPro" id="IPR031308">
    <property type="entry name" value="UCP028777"/>
</dbReference>
<feature type="domain" description="Inner membrane component" evidence="2">
    <location>
        <begin position="4"/>
        <end position="53"/>
    </location>
</feature>
<dbReference type="PANTHER" id="PTHR42903">
    <property type="entry name" value="INNER MEMBRANE PROTEIN YCCF"/>
    <property type="match status" value="1"/>
</dbReference>
<keyword evidence="1" id="KW-0812">Transmembrane</keyword>
<dbReference type="RefSeq" id="WP_126834806.1">
    <property type="nucleotide sequence ID" value="NZ_JBLXIO010000020.1"/>
</dbReference>
<evidence type="ECO:0000256" key="1">
    <source>
        <dbReference type="PIRNR" id="PIRNR028777"/>
    </source>
</evidence>
<dbReference type="OrthoDB" id="3238663at2"/>
<dbReference type="InterPro" id="IPR005185">
    <property type="entry name" value="YccF"/>
</dbReference>
<name>A0A432XB61_9GAMM</name>
<keyword evidence="1" id="KW-0472">Membrane</keyword>
<keyword evidence="1" id="KW-1133">Transmembrane helix</keyword>
<protein>
    <recommendedName>
        <fullName evidence="1">Inner membrane protein YccF</fullName>
    </recommendedName>
</protein>
<dbReference type="GO" id="GO:0005886">
    <property type="term" value="C:plasma membrane"/>
    <property type="evidence" value="ECO:0007669"/>
    <property type="project" value="UniProtKB-SubCell"/>
</dbReference>
<feature type="transmembrane region" description="Helical" evidence="1">
    <location>
        <begin position="94"/>
        <end position="111"/>
    </location>
</feature>
<dbReference type="PANTHER" id="PTHR42903:SF1">
    <property type="entry name" value="INNER MEMBRANE PROTEIN YCCF"/>
    <property type="match status" value="1"/>
</dbReference>
<dbReference type="EMBL" id="PIPT01000011">
    <property type="protein sequence ID" value="RUO45989.1"/>
    <property type="molecule type" value="Genomic_DNA"/>
</dbReference>
<feature type="transmembrane region" description="Helical" evidence="1">
    <location>
        <begin position="66"/>
        <end position="88"/>
    </location>
</feature>
<dbReference type="NCBIfam" id="NF008742">
    <property type="entry name" value="PRK11770.1-4"/>
    <property type="match status" value="1"/>
</dbReference>
<dbReference type="NCBIfam" id="NF008740">
    <property type="entry name" value="PRK11770.1-2"/>
    <property type="match status" value="1"/>
</dbReference>